<dbReference type="PANTHER" id="PTHR14396">
    <property type="entry name" value="CLASPIN"/>
    <property type="match status" value="1"/>
</dbReference>
<dbReference type="InterPro" id="IPR036372">
    <property type="entry name" value="BEACH_dom_sf"/>
</dbReference>
<dbReference type="PROSITE" id="PS50197">
    <property type="entry name" value="BEACH"/>
    <property type="match status" value="1"/>
</dbReference>
<gene>
    <name evidence="6" type="ORF">BaRGS_00004460</name>
</gene>
<feature type="region of interest" description="Disordered" evidence="4">
    <location>
        <begin position="1338"/>
        <end position="1358"/>
    </location>
</feature>
<comment type="subcellular location">
    <subcellularLocation>
        <location evidence="1">Nucleus</location>
    </subcellularLocation>
</comment>
<feature type="region of interest" description="Disordered" evidence="4">
    <location>
        <begin position="1244"/>
        <end position="1264"/>
    </location>
</feature>
<keyword evidence="7" id="KW-1185">Reference proteome</keyword>
<evidence type="ECO:0000256" key="4">
    <source>
        <dbReference type="SAM" id="MobiDB-lite"/>
    </source>
</evidence>
<feature type="compositionally biased region" description="Basic and acidic residues" evidence="4">
    <location>
        <begin position="889"/>
        <end position="900"/>
    </location>
</feature>
<feature type="compositionally biased region" description="Acidic residues" evidence="4">
    <location>
        <begin position="879"/>
        <end position="888"/>
    </location>
</feature>
<evidence type="ECO:0000256" key="1">
    <source>
        <dbReference type="ARBA" id="ARBA00004123"/>
    </source>
</evidence>
<feature type="compositionally biased region" description="Acidic residues" evidence="4">
    <location>
        <begin position="814"/>
        <end position="859"/>
    </location>
</feature>
<dbReference type="SUPFAM" id="SSF56112">
    <property type="entry name" value="Protein kinase-like (PK-like)"/>
    <property type="match status" value="1"/>
</dbReference>
<feature type="compositionally biased region" description="Polar residues" evidence="4">
    <location>
        <begin position="613"/>
        <end position="622"/>
    </location>
</feature>
<reference evidence="6 7" key="1">
    <citation type="journal article" date="2023" name="Sci. Data">
        <title>Genome assembly of the Korean intertidal mud-creeper Batillaria attramentaria.</title>
        <authorList>
            <person name="Patra A.K."/>
            <person name="Ho P.T."/>
            <person name="Jun S."/>
            <person name="Lee S.J."/>
            <person name="Kim Y."/>
            <person name="Won Y.J."/>
        </authorList>
    </citation>
    <scope>NUCLEOTIDE SEQUENCE [LARGE SCALE GENOMIC DNA]</scope>
    <source>
        <strain evidence="6">Wonlab-2016</strain>
    </source>
</reference>
<feature type="compositionally biased region" description="Polar residues" evidence="4">
    <location>
        <begin position="514"/>
        <end position="532"/>
    </location>
</feature>
<feature type="compositionally biased region" description="Polar residues" evidence="4">
    <location>
        <begin position="1419"/>
        <end position="1430"/>
    </location>
</feature>
<feature type="region of interest" description="Disordered" evidence="4">
    <location>
        <begin position="1402"/>
        <end position="1437"/>
    </location>
</feature>
<feature type="region of interest" description="Disordered" evidence="4">
    <location>
        <begin position="513"/>
        <end position="686"/>
    </location>
</feature>
<dbReference type="Gene3D" id="1.10.1540.10">
    <property type="entry name" value="BEACH domain"/>
    <property type="match status" value="1"/>
</dbReference>
<feature type="compositionally biased region" description="Polar residues" evidence="4">
    <location>
        <begin position="1205"/>
        <end position="1221"/>
    </location>
</feature>
<sequence>MQKLAKNRLMGTSFNHLSKSLDRRNGDLLHTYRYPQLKWRCFLILRSQVTTWNYTEVLRTDLQMTAAFIEKTKLLLKANSTNPCSKVLCRLQISATGKNTRSKQQLQDIENARHNLSRQSTIILLWIPSLCGISERKADALSLLKAGSGMELCSHPVTYRKAKTVRIDDEESEDDVRPDTEPEVQMDTDELKPPDSNADVVKEDITCLERPGSSNSLEFEDQHHSVSQHRMEFDKELFDAEDSDDDKPAEVFKEGGDAVAEELHQLFLLMLQQEVMPQEFKGASIIHLYKRKGNQKACDNHPVNVRIAQASATFGRLHAKVWNRRGIGQPMKPKGAAKKVREQKSRKCKPTKDDMLELHSETQRLLRESHVHLPYHKPGPKSLKDFMERARRKQEVYRSLKGVRDIEKARVIQDQIAEVPPLRLPRLRHPRSSQTQNENAAAASRSHNPHTTELCSQTSCSDSGHVSEGSQGGDTNDDNLTTLASPTPSSRSQVAHLSGIGNAATVDELPDLVSNYSETPDDNGPSQSTSACCVQDPLTKEHPDSHLARDESSQSQTVEEYDSSKDPDSQEIEEMESLPTKDLCSQSAPDIVESFPDSSEAECEVGQEASVCNKANSRQQVTGVRDNTKQTSDESDPDGSPAHAMSDFLTRPDAKDIVQNESDVLHSSPFDVDNTQNEKGAADVKLKSVPRLSKGDGDFIILDEGESTDIHPHSKSKGVQDLMKRLLLQNKKKIPVPPANVEISIVEKEHSEGTQEQLKLKTLTYQMEREDKSDLDLHATTPGGRLQALKQKLEAGMQKRRAEAYERRKQQFEMENEEGFEEGGGDDDLPDEGEEEAELTDAPDTDDSDDEVGDEYDEISLDHCRADARRGGDRKDNPFLDEEAEDSDESWHGGGDDDAHSSAAGDEDLFEEKDTLQLRLDSSDEEDEDAKATRRNSGSRARQLAISDDEEEDVQERTEGVQCPPDTSTPPPATPDEKSKVALADLSYESDGLTPMTRLLQDTQPRYRRTSLPIPMEDSQDLYGGSESDHNSSVVSQTHGSLSDDMSQLLDADGYLRVATLKAKPTRPTLRIQDSQAAEAEDVDDIMGLCSGQFTEGSPAGRKEPEFKGWFGDSQSQEDCGSLSSLFEDSSQSHVAKPSGEASQASMGELLDLCSGRFLSSNNATQCKQSQEKRGVKRRLEVGTDDESGSGPFQILSDDDESRGTEQLSGTDDEQQGYNSDASKENKAFFKAFKKKGKIRKEFVEDEAELSGSEVESDENVDLDEEDDYLELEEGDNDVDMNEEQLRDQVGRVHMKQLMDDDDRDLMRFKEMYLPDGDLHSEGSGRLRRFHWKNMDEGSQQDMFADGSDNEKDGEDADEKQWRMERFEREKFLQEQQGQGQEEGDSQLLQFGKFFMKRQVSEPSVSSVENSTKPKPVPTRSQSVSVTEGSSPAKFIKPKIPKRGSFLARSKESLAKIAEINKPASLNVNGTRGSRNFVFQVLPDKSDNNTSEKAVAEPAAPAPVKAAVHRQPAKKNSLWEGLTPHSQVGDSMLELMSSIGRDNLHNIWMAAQQKYPSAQSHYPSHQHINHHNHGTKGAEPVSSSSQLSDMMWHWIWRLSPDIHIRLMEDADGKRTTETMDSAKSTNLQAFLQQHKFNRSHSHDDELLHNVTRLLAVVETDQLFLMIQPYVEHTLHDILSYSPSLLETCHTKPLFILYQVLQAMAGMHAHGMPVGCVSSNTVLLDSDLWVRMVCPQKLVLVAPAGGLRDPPGDKTSSSQKAELWTGNGQKSSAGSKLISTIKTDSQSVTVGTDSQQSSVQEYSTLLSRKQTVSYTDENENLYLDACQFLKKEKHKMFSLHNLQDVMEMWVLGQLSNFQYLMILNHLAGRRMNDPNNHPVLPWVMDFSSAHDG</sequence>
<dbReference type="SUPFAM" id="SSF81837">
    <property type="entry name" value="BEACH domain"/>
    <property type="match status" value="1"/>
</dbReference>
<feature type="region of interest" description="Disordered" evidence="4">
    <location>
        <begin position="1560"/>
        <end position="1583"/>
    </location>
</feature>
<dbReference type="EMBL" id="JACVVK020000016">
    <property type="protein sequence ID" value="KAK7504156.1"/>
    <property type="molecule type" value="Genomic_DNA"/>
</dbReference>
<proteinExistence type="predicted"/>
<evidence type="ECO:0000256" key="3">
    <source>
        <dbReference type="ARBA" id="ARBA00023242"/>
    </source>
</evidence>
<feature type="region of interest" description="Disordered" evidence="4">
    <location>
        <begin position="1163"/>
        <end position="1223"/>
    </location>
</feature>
<dbReference type="Proteomes" id="UP001519460">
    <property type="component" value="Unassembled WGS sequence"/>
</dbReference>
<dbReference type="PANTHER" id="PTHR14396:SF10">
    <property type="entry name" value="CLASPIN"/>
    <property type="match status" value="1"/>
</dbReference>
<feature type="compositionally biased region" description="Basic and acidic residues" evidence="4">
    <location>
        <begin position="860"/>
        <end position="878"/>
    </location>
</feature>
<dbReference type="InterPro" id="IPR024146">
    <property type="entry name" value="Claspin"/>
</dbReference>
<keyword evidence="3" id="KW-0539">Nucleus</keyword>
<dbReference type="InterPro" id="IPR000409">
    <property type="entry name" value="BEACH_dom"/>
</dbReference>
<evidence type="ECO:0000313" key="6">
    <source>
        <dbReference type="EMBL" id="KAK7504156.1"/>
    </source>
</evidence>
<dbReference type="GO" id="GO:0005634">
    <property type="term" value="C:nucleus"/>
    <property type="evidence" value="ECO:0007669"/>
    <property type="project" value="UniProtKB-SubCell"/>
</dbReference>
<feature type="region of interest" description="Disordered" evidence="4">
    <location>
        <begin position="792"/>
        <end position="1040"/>
    </location>
</feature>
<accession>A0ABD0LY74</accession>
<feature type="region of interest" description="Disordered" evidence="4">
    <location>
        <begin position="422"/>
        <end position="497"/>
    </location>
</feature>
<feature type="compositionally biased region" description="Basic and acidic residues" evidence="4">
    <location>
        <begin position="800"/>
        <end position="812"/>
    </location>
</feature>
<feature type="region of interest" description="Disordered" evidence="4">
    <location>
        <begin position="1089"/>
        <end position="1145"/>
    </location>
</feature>
<feature type="compositionally biased region" description="Low complexity" evidence="4">
    <location>
        <begin position="1122"/>
        <end position="1133"/>
    </location>
</feature>
<feature type="compositionally biased region" description="Polar residues" evidence="4">
    <location>
        <begin position="1031"/>
        <end position="1040"/>
    </location>
</feature>
<feature type="region of interest" description="Disordered" evidence="4">
    <location>
        <begin position="1747"/>
        <end position="1769"/>
    </location>
</feature>
<evidence type="ECO:0000313" key="7">
    <source>
        <dbReference type="Proteomes" id="UP001519460"/>
    </source>
</evidence>
<name>A0ABD0LY74_9CAEN</name>
<organism evidence="6 7">
    <name type="scientific">Batillaria attramentaria</name>
    <dbReference type="NCBI Taxonomy" id="370345"/>
    <lineage>
        <taxon>Eukaryota</taxon>
        <taxon>Metazoa</taxon>
        <taxon>Spiralia</taxon>
        <taxon>Lophotrochozoa</taxon>
        <taxon>Mollusca</taxon>
        <taxon>Gastropoda</taxon>
        <taxon>Caenogastropoda</taxon>
        <taxon>Sorbeoconcha</taxon>
        <taxon>Cerithioidea</taxon>
        <taxon>Batillariidae</taxon>
        <taxon>Batillaria</taxon>
    </lineage>
</organism>
<feature type="region of interest" description="Disordered" evidence="4">
    <location>
        <begin position="166"/>
        <end position="197"/>
    </location>
</feature>
<evidence type="ECO:0000259" key="5">
    <source>
        <dbReference type="PROSITE" id="PS50197"/>
    </source>
</evidence>
<evidence type="ECO:0000256" key="2">
    <source>
        <dbReference type="ARBA" id="ARBA00022553"/>
    </source>
</evidence>
<feature type="compositionally biased region" description="Basic and acidic residues" evidence="4">
    <location>
        <begin position="538"/>
        <end position="552"/>
    </location>
</feature>
<feature type="domain" description="BEACH" evidence="5">
    <location>
        <begin position="1833"/>
        <end position="1891"/>
    </location>
</feature>
<dbReference type="InterPro" id="IPR011009">
    <property type="entry name" value="Kinase-like_dom_sf"/>
</dbReference>
<comment type="caution">
    <text evidence="6">The sequence shown here is derived from an EMBL/GenBank/DDBJ whole genome shotgun (WGS) entry which is preliminary data.</text>
</comment>
<keyword evidence="2" id="KW-0597">Phosphoprotein</keyword>
<feature type="compositionally biased region" description="Polar residues" evidence="4">
    <location>
        <begin position="432"/>
        <end position="464"/>
    </location>
</feature>
<feature type="compositionally biased region" description="Basic and acidic residues" evidence="4">
    <location>
        <begin position="1170"/>
        <end position="1182"/>
    </location>
</feature>
<feature type="compositionally biased region" description="Low complexity" evidence="4">
    <location>
        <begin position="1402"/>
        <end position="1411"/>
    </location>
</feature>
<feature type="compositionally biased region" description="Polar residues" evidence="4">
    <location>
        <begin position="1753"/>
        <end position="1769"/>
    </location>
</feature>
<protein>
    <recommendedName>
        <fullName evidence="5">BEACH domain-containing protein</fullName>
    </recommendedName>
</protein>
<dbReference type="Pfam" id="PF02138">
    <property type="entry name" value="Beach"/>
    <property type="match status" value="1"/>
</dbReference>
<feature type="compositionally biased region" description="Polar residues" evidence="4">
    <location>
        <begin position="478"/>
        <end position="495"/>
    </location>
</feature>